<keyword evidence="11" id="KW-1185">Reference proteome</keyword>
<accession>A0A5B8MDZ8</accession>
<keyword evidence="3 8" id="KW-0732">Signal</keyword>
<dbReference type="PANTHER" id="PTHR13605:SF4">
    <property type="entry name" value="ER MEMBRANE PROTEIN COMPLEX SUBUNIT 7"/>
    <property type="match status" value="1"/>
</dbReference>
<dbReference type="PANTHER" id="PTHR13605">
    <property type="entry name" value="ER MEMBRANE PROTEIN COMPLEX SUBUNIT 7"/>
    <property type="match status" value="1"/>
</dbReference>
<evidence type="ECO:0000256" key="8">
    <source>
        <dbReference type="SAM" id="SignalP"/>
    </source>
</evidence>
<sequence>MKMKMKLILVLASLVLLGSSPFAEGASDGSMVTFKGSVLLHDGRVDPAQVRLVLKQRNAENELIEKSAYLKVPQGFYKTFRKSSPSSGEEAGGQRAKLRQQGEFKFEFEDVIPGTHTLDVLAIGLAFPQYRVEVTDEQDSQGEERIYVSANQDPNKLFRNPVRIKALGKVLYFDQRSGFFSLKTLMKNPMYVIIGLTALAAVFLPRMLDKDALEEMQKEMRKMEEAKNQAKAKQRISS</sequence>
<protein>
    <recommendedName>
        <fullName evidence="9">ER membrane protein complex subunit 7 beta-sandwich domain-containing protein</fullName>
    </recommendedName>
</protein>
<evidence type="ECO:0000313" key="10">
    <source>
        <dbReference type="EMBL" id="QDZ18848.1"/>
    </source>
</evidence>
<dbReference type="InterPro" id="IPR039163">
    <property type="entry name" value="EMC7"/>
</dbReference>
<feature type="region of interest" description="Disordered" evidence="6">
    <location>
        <begin position="219"/>
        <end position="238"/>
    </location>
</feature>
<evidence type="ECO:0000256" key="1">
    <source>
        <dbReference type="ARBA" id="ARBA00004167"/>
    </source>
</evidence>
<keyword evidence="5 7" id="KW-0472">Membrane</keyword>
<evidence type="ECO:0000259" key="9">
    <source>
        <dbReference type="Pfam" id="PF09430"/>
    </source>
</evidence>
<feature type="domain" description="ER membrane protein complex subunit 7 beta-sandwich" evidence="9">
    <location>
        <begin position="94"/>
        <end position="192"/>
    </location>
</feature>
<proteinExistence type="predicted"/>
<evidence type="ECO:0000256" key="6">
    <source>
        <dbReference type="SAM" id="MobiDB-lite"/>
    </source>
</evidence>
<name>A0A5B8MDZ8_9CHLO</name>
<evidence type="ECO:0000256" key="3">
    <source>
        <dbReference type="ARBA" id="ARBA00022729"/>
    </source>
</evidence>
<dbReference type="STRING" id="1764295.A0A5B8MDZ8"/>
<reference evidence="10 11" key="1">
    <citation type="submission" date="2018-07" db="EMBL/GenBank/DDBJ databases">
        <title>The complete nuclear genome of the prasinophyte Chloropicon primus (CCMP1205).</title>
        <authorList>
            <person name="Pombert J.-F."/>
            <person name="Otis C."/>
            <person name="Turmel M."/>
            <person name="Lemieux C."/>
        </authorList>
    </citation>
    <scope>NUCLEOTIDE SEQUENCE [LARGE SCALE GENOMIC DNA]</scope>
    <source>
        <strain evidence="10 11">CCMP1205</strain>
    </source>
</reference>
<dbReference type="InterPro" id="IPR019008">
    <property type="entry name" value="Beta_sandwich_EMC7"/>
</dbReference>
<evidence type="ECO:0000256" key="2">
    <source>
        <dbReference type="ARBA" id="ARBA00022692"/>
    </source>
</evidence>
<comment type="subcellular location">
    <subcellularLocation>
        <location evidence="1">Membrane</location>
        <topology evidence="1">Single-pass membrane protein</topology>
    </subcellularLocation>
</comment>
<feature type="transmembrane region" description="Helical" evidence="7">
    <location>
        <begin position="190"/>
        <end position="208"/>
    </location>
</feature>
<keyword evidence="2 7" id="KW-0812">Transmembrane</keyword>
<evidence type="ECO:0000256" key="5">
    <source>
        <dbReference type="ARBA" id="ARBA00023136"/>
    </source>
</evidence>
<gene>
    <name evidence="10" type="ORF">A3770_02p13660</name>
</gene>
<keyword evidence="4 7" id="KW-1133">Transmembrane helix</keyword>
<dbReference type="GO" id="GO:0072546">
    <property type="term" value="C:EMC complex"/>
    <property type="evidence" value="ECO:0007669"/>
    <property type="project" value="TreeGrafter"/>
</dbReference>
<feature type="signal peptide" evidence="8">
    <location>
        <begin position="1"/>
        <end position="25"/>
    </location>
</feature>
<organism evidence="10 11">
    <name type="scientific">Chloropicon primus</name>
    <dbReference type="NCBI Taxonomy" id="1764295"/>
    <lineage>
        <taxon>Eukaryota</taxon>
        <taxon>Viridiplantae</taxon>
        <taxon>Chlorophyta</taxon>
        <taxon>Chloropicophyceae</taxon>
        <taxon>Chloropicales</taxon>
        <taxon>Chloropicaceae</taxon>
        <taxon>Chloropicon</taxon>
    </lineage>
</organism>
<dbReference type="Pfam" id="PF09430">
    <property type="entry name" value="EMC7_beta-sandw"/>
    <property type="match status" value="1"/>
</dbReference>
<feature type="compositionally biased region" description="Basic and acidic residues" evidence="6">
    <location>
        <begin position="219"/>
        <end position="228"/>
    </location>
</feature>
<evidence type="ECO:0000256" key="4">
    <source>
        <dbReference type="ARBA" id="ARBA00022989"/>
    </source>
</evidence>
<evidence type="ECO:0000256" key="7">
    <source>
        <dbReference type="SAM" id="Phobius"/>
    </source>
</evidence>
<dbReference type="AlphaFoldDB" id="A0A5B8MDZ8"/>
<dbReference type="Proteomes" id="UP000316726">
    <property type="component" value="Chromosome 2"/>
</dbReference>
<dbReference type="EMBL" id="CP031035">
    <property type="protein sequence ID" value="QDZ18848.1"/>
    <property type="molecule type" value="Genomic_DNA"/>
</dbReference>
<feature type="chain" id="PRO_5022842434" description="ER membrane protein complex subunit 7 beta-sandwich domain-containing protein" evidence="8">
    <location>
        <begin position="26"/>
        <end position="238"/>
    </location>
</feature>
<dbReference type="OrthoDB" id="27095at2759"/>
<evidence type="ECO:0000313" key="11">
    <source>
        <dbReference type="Proteomes" id="UP000316726"/>
    </source>
</evidence>